<evidence type="ECO:0000256" key="1">
    <source>
        <dbReference type="ARBA" id="ARBA00023015"/>
    </source>
</evidence>
<dbReference type="SMART" id="SM00419">
    <property type="entry name" value="HTH_CRP"/>
    <property type="match status" value="1"/>
</dbReference>
<dbReference type="InterPro" id="IPR000595">
    <property type="entry name" value="cNMP-bd_dom"/>
</dbReference>
<dbReference type="Proteomes" id="UP000625079">
    <property type="component" value="Unassembled WGS sequence"/>
</dbReference>
<evidence type="ECO:0000313" key="7">
    <source>
        <dbReference type="Proteomes" id="UP000625079"/>
    </source>
</evidence>
<dbReference type="EMBL" id="BMHC01000021">
    <property type="protein sequence ID" value="GGI31456.1"/>
    <property type="molecule type" value="Genomic_DNA"/>
</dbReference>
<evidence type="ECO:0000313" key="6">
    <source>
        <dbReference type="EMBL" id="GGI31456.1"/>
    </source>
</evidence>
<dbReference type="InterPro" id="IPR036388">
    <property type="entry name" value="WH-like_DNA-bd_sf"/>
</dbReference>
<sequence length="248" mass="27934">MLPPQNSGAAMPSKILIKRLQAVVGLSDEDRTKLANMPHTVKEFTDGEYIVREGDRASRCAIVMSGFVFRHKVVGTRAQILSIYLAGDMPDLHTLQLPVMDHNICSAGPSTVGFVPHTYLNDILSSSPGLVHALWRETLVDAAIYREWIAGLARDARSRVGHLICELAARLEVVGLLENASFYLPFTQQNIADACGLSVVHINRTIQELRQLRLIEWERRTLTLLRRKELEELADFTPEYLHLRDEKL</sequence>
<protein>
    <submittedName>
        <fullName evidence="6">Crp/Fnr family transcriptional regulator</fullName>
    </submittedName>
</protein>
<evidence type="ECO:0000259" key="4">
    <source>
        <dbReference type="PROSITE" id="PS50042"/>
    </source>
</evidence>
<accession>A0AA88BCB1</accession>
<dbReference type="InterPro" id="IPR014710">
    <property type="entry name" value="RmlC-like_jellyroll"/>
</dbReference>
<keyword evidence="1" id="KW-0805">Transcription regulation</keyword>
<evidence type="ECO:0000256" key="3">
    <source>
        <dbReference type="ARBA" id="ARBA00023163"/>
    </source>
</evidence>
<name>A0AA88BCB1_9BRAD</name>
<feature type="domain" description="Cyclic nucleotide-binding" evidence="4">
    <location>
        <begin position="22"/>
        <end position="68"/>
    </location>
</feature>
<evidence type="ECO:0000259" key="5">
    <source>
        <dbReference type="PROSITE" id="PS51063"/>
    </source>
</evidence>
<dbReference type="SUPFAM" id="SSF51206">
    <property type="entry name" value="cAMP-binding domain-like"/>
    <property type="match status" value="1"/>
</dbReference>
<gene>
    <name evidence="6" type="ORF">GCM10010987_64500</name>
</gene>
<comment type="caution">
    <text evidence="6">The sequence shown here is derived from an EMBL/GenBank/DDBJ whole genome shotgun (WGS) entry which is preliminary data.</text>
</comment>
<dbReference type="Gene3D" id="2.60.120.10">
    <property type="entry name" value="Jelly Rolls"/>
    <property type="match status" value="1"/>
</dbReference>
<keyword evidence="3" id="KW-0804">Transcription</keyword>
<dbReference type="GO" id="GO:0006355">
    <property type="term" value="P:regulation of DNA-templated transcription"/>
    <property type="evidence" value="ECO:0007669"/>
    <property type="project" value="InterPro"/>
</dbReference>
<evidence type="ECO:0000256" key="2">
    <source>
        <dbReference type="ARBA" id="ARBA00023125"/>
    </source>
</evidence>
<dbReference type="AlphaFoldDB" id="A0AA88BCB1"/>
<feature type="domain" description="HTH crp-type" evidence="5">
    <location>
        <begin position="154"/>
        <end position="228"/>
    </location>
</feature>
<dbReference type="CDD" id="cd00038">
    <property type="entry name" value="CAP_ED"/>
    <property type="match status" value="1"/>
</dbReference>
<reference evidence="6" key="2">
    <citation type="submission" date="2022-12" db="EMBL/GenBank/DDBJ databases">
        <authorList>
            <person name="Sun Q."/>
            <person name="Zhou Y."/>
        </authorList>
    </citation>
    <scope>NUCLEOTIDE SEQUENCE</scope>
    <source>
        <strain evidence="6">CGMCC 1.15034</strain>
    </source>
</reference>
<dbReference type="PROSITE" id="PS50042">
    <property type="entry name" value="CNMP_BINDING_3"/>
    <property type="match status" value="1"/>
</dbReference>
<dbReference type="InterPro" id="IPR018490">
    <property type="entry name" value="cNMP-bd_dom_sf"/>
</dbReference>
<proteinExistence type="predicted"/>
<dbReference type="SUPFAM" id="SSF46785">
    <property type="entry name" value="Winged helix' DNA-binding domain"/>
    <property type="match status" value="1"/>
</dbReference>
<reference evidence="6" key="1">
    <citation type="journal article" date="2014" name="Int. J. Syst. Evol. Microbiol.">
        <title>Complete genome sequence of Corynebacterium casei LMG S-19264T (=DSM 44701T), isolated from a smear-ripened cheese.</title>
        <authorList>
            <consortium name="US DOE Joint Genome Institute (JGI-PGF)"/>
            <person name="Walter F."/>
            <person name="Albersmeier A."/>
            <person name="Kalinowski J."/>
            <person name="Ruckert C."/>
        </authorList>
    </citation>
    <scope>NUCLEOTIDE SEQUENCE</scope>
    <source>
        <strain evidence="6">CGMCC 1.15034</strain>
    </source>
</reference>
<dbReference type="Gene3D" id="1.10.10.10">
    <property type="entry name" value="Winged helix-like DNA-binding domain superfamily/Winged helix DNA-binding domain"/>
    <property type="match status" value="1"/>
</dbReference>
<organism evidence="6 7">
    <name type="scientific">Bradyrhizobium guangdongense</name>
    <dbReference type="NCBI Taxonomy" id="1325090"/>
    <lineage>
        <taxon>Bacteria</taxon>
        <taxon>Pseudomonadati</taxon>
        <taxon>Pseudomonadota</taxon>
        <taxon>Alphaproteobacteria</taxon>
        <taxon>Hyphomicrobiales</taxon>
        <taxon>Nitrobacteraceae</taxon>
        <taxon>Bradyrhizobium</taxon>
    </lineage>
</organism>
<dbReference type="GO" id="GO:0003677">
    <property type="term" value="F:DNA binding"/>
    <property type="evidence" value="ECO:0007669"/>
    <property type="project" value="UniProtKB-KW"/>
</dbReference>
<dbReference type="PROSITE" id="PS51063">
    <property type="entry name" value="HTH_CRP_2"/>
    <property type="match status" value="1"/>
</dbReference>
<dbReference type="InterPro" id="IPR012318">
    <property type="entry name" value="HTH_CRP"/>
</dbReference>
<dbReference type="InterPro" id="IPR036390">
    <property type="entry name" value="WH_DNA-bd_sf"/>
</dbReference>
<dbReference type="Pfam" id="PF13545">
    <property type="entry name" value="HTH_Crp_2"/>
    <property type="match status" value="1"/>
</dbReference>
<keyword evidence="2" id="KW-0238">DNA-binding</keyword>
<dbReference type="Pfam" id="PF00027">
    <property type="entry name" value="cNMP_binding"/>
    <property type="match status" value="1"/>
</dbReference>